<dbReference type="HOGENOM" id="CLU_1115890_0_0_1"/>
<accession>A0A067QCK7</accession>
<reference evidence="4" key="1">
    <citation type="journal article" date="2014" name="Proc. Natl. Acad. Sci. U.S.A.">
        <title>Extensive sampling of basidiomycete genomes demonstrates inadequacy of the white-rot/brown-rot paradigm for wood decay fungi.</title>
        <authorList>
            <person name="Riley R."/>
            <person name="Salamov A.A."/>
            <person name="Brown D.W."/>
            <person name="Nagy L.G."/>
            <person name="Floudas D."/>
            <person name="Held B.W."/>
            <person name="Levasseur A."/>
            <person name="Lombard V."/>
            <person name="Morin E."/>
            <person name="Otillar R."/>
            <person name="Lindquist E.A."/>
            <person name="Sun H."/>
            <person name="LaButti K.M."/>
            <person name="Schmutz J."/>
            <person name="Jabbour D."/>
            <person name="Luo H."/>
            <person name="Baker S.E."/>
            <person name="Pisabarro A.G."/>
            <person name="Walton J.D."/>
            <person name="Blanchette R.A."/>
            <person name="Henrissat B."/>
            <person name="Martin F."/>
            <person name="Cullen D."/>
            <person name="Hibbett D.S."/>
            <person name="Grigoriev I.V."/>
        </authorList>
    </citation>
    <scope>NUCLEOTIDE SEQUENCE [LARGE SCALE GENOMIC DNA]</scope>
    <source>
        <strain evidence="4">MUCL 33604</strain>
    </source>
</reference>
<evidence type="ECO:0000256" key="1">
    <source>
        <dbReference type="SAM" id="Coils"/>
    </source>
</evidence>
<evidence type="ECO:0000313" key="4">
    <source>
        <dbReference type="Proteomes" id="UP000027265"/>
    </source>
</evidence>
<feature type="region of interest" description="Disordered" evidence="2">
    <location>
        <begin position="38"/>
        <end position="71"/>
    </location>
</feature>
<dbReference type="EMBL" id="KL197709">
    <property type="protein sequence ID" value="KDQ63880.1"/>
    <property type="molecule type" value="Genomic_DNA"/>
</dbReference>
<keyword evidence="4" id="KW-1185">Reference proteome</keyword>
<dbReference type="Proteomes" id="UP000027265">
    <property type="component" value="Unassembled WGS sequence"/>
</dbReference>
<dbReference type="InParanoid" id="A0A067QCK7"/>
<dbReference type="AlphaFoldDB" id="A0A067QCK7"/>
<proteinExistence type="predicted"/>
<evidence type="ECO:0000256" key="2">
    <source>
        <dbReference type="SAM" id="MobiDB-lite"/>
    </source>
</evidence>
<feature type="coiled-coil region" evidence="1">
    <location>
        <begin position="160"/>
        <end position="194"/>
    </location>
</feature>
<protein>
    <submittedName>
        <fullName evidence="3">Uncharacterized protein</fullName>
    </submittedName>
</protein>
<evidence type="ECO:0000313" key="3">
    <source>
        <dbReference type="EMBL" id="KDQ63880.1"/>
    </source>
</evidence>
<sequence length="249" mass="27848">MTPPQLRSSDVYWVGDVDVAQLADVANSHHAVACQRVADPDTPSLPCSDAPSEATESDSGHLPSPPDDDYRFSPAPWCAANQSTIAMDDESSGKFLSSSARSFCNFTDNSPPLTPQLEGPLPFASLEQLSEINAKYNRLVAGDSQLRYVMISEFALRDTFQLHQSQLQALHNRLNQLNMEQVALMKQYDELKENVEDVLSYHATVVDDHRKSKRDRSSLVKECKILCARYKNAPRLTYGKQIPFADHYN</sequence>
<organism evidence="3 4">
    <name type="scientific">Jaapia argillacea MUCL 33604</name>
    <dbReference type="NCBI Taxonomy" id="933084"/>
    <lineage>
        <taxon>Eukaryota</taxon>
        <taxon>Fungi</taxon>
        <taxon>Dikarya</taxon>
        <taxon>Basidiomycota</taxon>
        <taxon>Agaricomycotina</taxon>
        <taxon>Agaricomycetes</taxon>
        <taxon>Agaricomycetidae</taxon>
        <taxon>Jaapiales</taxon>
        <taxon>Jaapiaceae</taxon>
        <taxon>Jaapia</taxon>
    </lineage>
</organism>
<gene>
    <name evidence="3" type="ORF">JAAARDRAFT_187281</name>
</gene>
<keyword evidence="1" id="KW-0175">Coiled coil</keyword>
<name>A0A067QCK7_9AGAM</name>